<dbReference type="STRING" id="1285242.A6A04_19120"/>
<protein>
    <recommendedName>
        <fullName evidence="1">ABC-type transport auxiliary lipoprotein component domain-containing protein</fullName>
    </recommendedName>
</protein>
<dbReference type="Gene3D" id="3.40.50.10610">
    <property type="entry name" value="ABC-type transport auxiliary lipoprotein component"/>
    <property type="match status" value="1"/>
</dbReference>
<dbReference type="InterPro" id="IPR005586">
    <property type="entry name" value="ABC_trans_aux"/>
</dbReference>
<dbReference type="EMBL" id="LWQT01000060">
    <property type="protein sequence ID" value="OAN49603.1"/>
    <property type="molecule type" value="Genomic_DNA"/>
</dbReference>
<comment type="caution">
    <text evidence="2">The sequence shown here is derived from an EMBL/GenBank/DDBJ whole genome shotgun (WGS) entry which is preliminary data.</text>
</comment>
<evidence type="ECO:0000313" key="3">
    <source>
        <dbReference type="Proteomes" id="UP000078428"/>
    </source>
</evidence>
<dbReference type="Proteomes" id="UP000078428">
    <property type="component" value="Unassembled WGS sequence"/>
</dbReference>
<sequence>MAVARAESSQTTIELKTVSLPDYLDSTDILRRVGPNEVAPSPTGRWGERLSLGVTAALASALSRRRPDLAVVTVPPPRPGQRIVVDIQALDTDAAGQCRMEARWRIAGPDARGPSTSGHGIFADGADAPDDAALAAALTRVIDQLAEGIVATLEHE</sequence>
<dbReference type="AlphaFoldDB" id="A0A178MM46"/>
<accession>A0A178MM46</accession>
<evidence type="ECO:0000259" key="1">
    <source>
        <dbReference type="Pfam" id="PF03886"/>
    </source>
</evidence>
<gene>
    <name evidence="2" type="ORF">A6A04_19120</name>
</gene>
<dbReference type="Pfam" id="PF03886">
    <property type="entry name" value="ABC_trans_aux"/>
    <property type="match status" value="1"/>
</dbReference>
<proteinExistence type="predicted"/>
<keyword evidence="3" id="KW-1185">Reference proteome</keyword>
<name>A0A178MM46_9PROT</name>
<dbReference type="SUPFAM" id="SSF159594">
    <property type="entry name" value="XCC0632-like"/>
    <property type="match status" value="1"/>
</dbReference>
<reference evidence="2 3" key="1">
    <citation type="submission" date="2016-04" db="EMBL/GenBank/DDBJ databases">
        <title>Draft genome sequence of freshwater magnetotactic bacteria Magnetospirillum marisnigri SP-1 and Magnetospirillum moscoviense BB-1.</title>
        <authorList>
            <person name="Koziaeva V."/>
            <person name="Dziuba M.V."/>
            <person name="Ivanov T.M."/>
            <person name="Kuznetsov B."/>
            <person name="Grouzdev D.S."/>
        </authorList>
    </citation>
    <scope>NUCLEOTIDE SEQUENCE [LARGE SCALE GENOMIC DNA]</scope>
    <source>
        <strain evidence="2 3">SP-1</strain>
    </source>
</reference>
<organism evidence="2 3">
    <name type="scientific">Paramagnetospirillum marisnigri</name>
    <dbReference type="NCBI Taxonomy" id="1285242"/>
    <lineage>
        <taxon>Bacteria</taxon>
        <taxon>Pseudomonadati</taxon>
        <taxon>Pseudomonadota</taxon>
        <taxon>Alphaproteobacteria</taxon>
        <taxon>Rhodospirillales</taxon>
        <taxon>Magnetospirillaceae</taxon>
        <taxon>Paramagnetospirillum</taxon>
    </lineage>
</organism>
<evidence type="ECO:0000313" key="2">
    <source>
        <dbReference type="EMBL" id="OAN49603.1"/>
    </source>
</evidence>
<feature type="domain" description="ABC-type transport auxiliary lipoprotein component" evidence="1">
    <location>
        <begin position="4"/>
        <end position="149"/>
    </location>
</feature>